<keyword evidence="1" id="KW-0812">Transmembrane</keyword>
<dbReference type="PANTHER" id="PTHR14969:SF13">
    <property type="entry name" value="AT30094P"/>
    <property type="match status" value="1"/>
</dbReference>
<keyword evidence="1" id="KW-1133">Transmembrane helix</keyword>
<dbReference type="Proteomes" id="UP000681027">
    <property type="component" value="Unassembled WGS sequence"/>
</dbReference>
<dbReference type="Pfam" id="PF01569">
    <property type="entry name" value="PAP2"/>
    <property type="match status" value="1"/>
</dbReference>
<feature type="transmembrane region" description="Helical" evidence="1">
    <location>
        <begin position="85"/>
        <end position="105"/>
    </location>
</feature>
<organism evidence="3 4">
    <name type="scientific">Cytobacillus citreus</name>
    <dbReference type="NCBI Taxonomy" id="2833586"/>
    <lineage>
        <taxon>Bacteria</taxon>
        <taxon>Bacillati</taxon>
        <taxon>Bacillota</taxon>
        <taxon>Bacilli</taxon>
        <taxon>Bacillales</taxon>
        <taxon>Bacillaceae</taxon>
        <taxon>Cytobacillus</taxon>
    </lineage>
</organism>
<keyword evidence="4" id="KW-1185">Reference proteome</keyword>
<dbReference type="RefSeq" id="WP_213100294.1">
    <property type="nucleotide sequence ID" value="NZ_JAGYPM010000001.1"/>
</dbReference>
<feature type="transmembrane region" description="Helical" evidence="1">
    <location>
        <begin position="7"/>
        <end position="27"/>
    </location>
</feature>
<dbReference type="CDD" id="cd03392">
    <property type="entry name" value="PAP2_like_2"/>
    <property type="match status" value="1"/>
</dbReference>
<gene>
    <name evidence="3" type="ORF">KHA94_00930</name>
</gene>
<dbReference type="SMART" id="SM00014">
    <property type="entry name" value="acidPPc"/>
    <property type="match status" value="1"/>
</dbReference>
<dbReference type="PANTHER" id="PTHR14969">
    <property type="entry name" value="SPHINGOSINE-1-PHOSPHATE PHOSPHOHYDROLASE"/>
    <property type="match status" value="1"/>
</dbReference>
<feature type="transmembrane region" description="Helical" evidence="1">
    <location>
        <begin position="185"/>
        <end position="206"/>
    </location>
</feature>
<feature type="domain" description="Phosphatidic acid phosphatase type 2/haloperoxidase" evidence="2">
    <location>
        <begin position="86"/>
        <end position="200"/>
    </location>
</feature>
<dbReference type="InterPro" id="IPR000326">
    <property type="entry name" value="PAP2/HPO"/>
</dbReference>
<dbReference type="Gene3D" id="1.20.144.10">
    <property type="entry name" value="Phosphatidic acid phosphatase type 2/haloperoxidase"/>
    <property type="match status" value="2"/>
</dbReference>
<sequence length="213" mass="23906">MEMRKSKIAYLLFVIAIVVFLYFFLAVREGEPLLFDSIISSYLTNFFTESSYPFFKILNVMGSTIGTGIISLIVIGLLWAIKRDYAGMAVLAITISLGNLLNMWLKDYVGRPRPETEHLVNVKSLSFPSGHAMMGMILYMLIAYFIMNSVKSNGTKWIVVILAGIIILAMGISRIVLQVHYPSDVAAGLSLGFVWAYIWITIYEIVKGKLISR</sequence>
<accession>A0ABS5NLU6</accession>
<dbReference type="InterPro" id="IPR036938">
    <property type="entry name" value="PAP2/HPO_sf"/>
</dbReference>
<evidence type="ECO:0000313" key="4">
    <source>
        <dbReference type="Proteomes" id="UP000681027"/>
    </source>
</evidence>
<evidence type="ECO:0000313" key="3">
    <source>
        <dbReference type="EMBL" id="MBS4188782.1"/>
    </source>
</evidence>
<feature type="transmembrane region" description="Helical" evidence="1">
    <location>
        <begin position="158"/>
        <end position="179"/>
    </location>
</feature>
<protein>
    <submittedName>
        <fullName evidence="3">Phosphatase PAP2 family protein</fullName>
    </submittedName>
</protein>
<evidence type="ECO:0000256" key="1">
    <source>
        <dbReference type="SAM" id="Phobius"/>
    </source>
</evidence>
<evidence type="ECO:0000259" key="2">
    <source>
        <dbReference type="SMART" id="SM00014"/>
    </source>
</evidence>
<feature type="transmembrane region" description="Helical" evidence="1">
    <location>
        <begin position="57"/>
        <end position="78"/>
    </location>
</feature>
<reference evidence="3 4" key="1">
    <citation type="submission" date="2021-05" db="EMBL/GenBank/DDBJ databases">
        <title>Novel Bacillus species.</title>
        <authorList>
            <person name="Liu G."/>
        </authorList>
    </citation>
    <scope>NUCLEOTIDE SEQUENCE [LARGE SCALE GENOMIC DNA]</scope>
    <source>
        <strain evidence="3 4">FJAT-49705</strain>
    </source>
</reference>
<comment type="caution">
    <text evidence="3">The sequence shown here is derived from an EMBL/GenBank/DDBJ whole genome shotgun (WGS) entry which is preliminary data.</text>
</comment>
<proteinExistence type="predicted"/>
<dbReference type="EMBL" id="JAGYPM010000001">
    <property type="protein sequence ID" value="MBS4188782.1"/>
    <property type="molecule type" value="Genomic_DNA"/>
</dbReference>
<name>A0ABS5NLU6_9BACI</name>
<keyword evidence="1" id="KW-0472">Membrane</keyword>
<feature type="transmembrane region" description="Helical" evidence="1">
    <location>
        <begin position="125"/>
        <end position="146"/>
    </location>
</feature>
<dbReference type="SUPFAM" id="SSF48317">
    <property type="entry name" value="Acid phosphatase/Vanadium-dependent haloperoxidase"/>
    <property type="match status" value="1"/>
</dbReference>